<evidence type="ECO:0000256" key="1">
    <source>
        <dbReference type="SAM" id="MobiDB-lite"/>
    </source>
</evidence>
<reference evidence="2 3" key="1">
    <citation type="submission" date="2016-07" db="EMBL/GenBank/DDBJ databases">
        <title>Draft genome of Scalindua rubra, obtained from a brine-seawater interface in the Red Sea, sheds light on salt adaptation in anammox bacteria.</title>
        <authorList>
            <person name="Speth D.R."/>
            <person name="Lagkouvardos I."/>
            <person name="Wang Y."/>
            <person name="Qian P.-Y."/>
            <person name="Dutilh B.E."/>
            <person name="Jetten M.S."/>
        </authorList>
    </citation>
    <scope>NUCLEOTIDE SEQUENCE [LARGE SCALE GENOMIC DNA]</scope>
    <source>
        <strain evidence="2">BSI-1</strain>
    </source>
</reference>
<dbReference type="PATRIC" id="fig|1872076.5.peg.5588"/>
<feature type="region of interest" description="Disordered" evidence="1">
    <location>
        <begin position="72"/>
        <end position="95"/>
    </location>
</feature>
<evidence type="ECO:0000313" key="3">
    <source>
        <dbReference type="Proteomes" id="UP000094056"/>
    </source>
</evidence>
<accession>A0A1E3X3N9</accession>
<dbReference type="EMBL" id="MAYW01000257">
    <property type="protein sequence ID" value="ODS30241.1"/>
    <property type="molecule type" value="Genomic_DNA"/>
</dbReference>
<gene>
    <name evidence="2" type="ORF">SCARUB_04652</name>
</gene>
<protein>
    <submittedName>
        <fullName evidence="2">Uncharacterized protein</fullName>
    </submittedName>
</protein>
<name>A0A1E3X3N9_9BACT</name>
<dbReference type="AlphaFoldDB" id="A0A1E3X3N9"/>
<proteinExistence type="predicted"/>
<sequence length="394" mass="42909">MFMINMDCVKRHFLKRIMQCRYQAVVRMTAFLIIVGIIGLFVPNYALHAETLPKGKELTIKVVKGKKEEEKVAVPPEDKVSAPSPGMRLPGGEGAIEGLPKGKELTIKVSRKKKEDKDKAVAVSPEDKVAAPPVKERLPGGEDVIEGLPKGKELTIKVVRVKEEEKKVVVQPEDKVAAPPVKERLPAGEDVIEGLPKGKELIIKVNRKKREDKDKDKAVVVPPEDKVAAPPVRERLPGVEDVIEGLPKGKELTIKVVKGKEEEKKVVVPPEDKVAIIPPEETLPSEPIVDLIQVFPLEGNNPFDPVNPKLGGDTTGRMVEAVILTLDQTGFVPLSCIEGGEVVGVFPDCSCRHLHGTITIRGWSGGPIEDPDPDGCGHGCVETVNENNLIHTCE</sequence>
<comment type="caution">
    <text evidence="2">The sequence shown here is derived from an EMBL/GenBank/DDBJ whole genome shotgun (WGS) entry which is preliminary data.</text>
</comment>
<dbReference type="Proteomes" id="UP000094056">
    <property type="component" value="Unassembled WGS sequence"/>
</dbReference>
<organism evidence="2 3">
    <name type="scientific">Candidatus Scalindua rubra</name>
    <dbReference type="NCBI Taxonomy" id="1872076"/>
    <lineage>
        <taxon>Bacteria</taxon>
        <taxon>Pseudomonadati</taxon>
        <taxon>Planctomycetota</taxon>
        <taxon>Candidatus Brocadiia</taxon>
        <taxon>Candidatus Brocadiales</taxon>
        <taxon>Candidatus Scalinduaceae</taxon>
        <taxon>Candidatus Scalindua</taxon>
    </lineage>
</organism>
<evidence type="ECO:0000313" key="2">
    <source>
        <dbReference type="EMBL" id="ODS30241.1"/>
    </source>
</evidence>